<evidence type="ECO:0000313" key="1">
    <source>
        <dbReference type="EMBL" id="TBL74553.1"/>
    </source>
</evidence>
<name>A0A4Q9DMA9_9BACL</name>
<dbReference type="AlphaFoldDB" id="A0A4Q9DMA9"/>
<comment type="caution">
    <text evidence="1">The sequence shown here is derived from an EMBL/GenBank/DDBJ whole genome shotgun (WGS) entry which is preliminary data.</text>
</comment>
<keyword evidence="2" id="KW-1185">Reference proteome</keyword>
<dbReference type="EMBL" id="SIRE01000019">
    <property type="protein sequence ID" value="TBL74553.1"/>
    <property type="molecule type" value="Genomic_DNA"/>
</dbReference>
<organism evidence="1 2">
    <name type="scientific">Paenibacillus thalictri</name>
    <dbReference type="NCBI Taxonomy" id="2527873"/>
    <lineage>
        <taxon>Bacteria</taxon>
        <taxon>Bacillati</taxon>
        <taxon>Bacillota</taxon>
        <taxon>Bacilli</taxon>
        <taxon>Bacillales</taxon>
        <taxon>Paenibacillaceae</taxon>
        <taxon>Paenibacillus</taxon>
    </lineage>
</organism>
<dbReference type="Proteomes" id="UP000293142">
    <property type="component" value="Unassembled WGS sequence"/>
</dbReference>
<evidence type="ECO:0000313" key="2">
    <source>
        <dbReference type="Proteomes" id="UP000293142"/>
    </source>
</evidence>
<accession>A0A4Q9DMA9</accession>
<reference evidence="1 2" key="1">
    <citation type="submission" date="2019-02" db="EMBL/GenBank/DDBJ databases">
        <title>Paenibacillus sp. nov., isolated from surface-sterilized tissue of Thalictrum simplex L.</title>
        <authorList>
            <person name="Tuo L."/>
        </authorList>
    </citation>
    <scope>NUCLEOTIDE SEQUENCE [LARGE SCALE GENOMIC DNA]</scope>
    <source>
        <strain evidence="1 2">N2SHLJ1</strain>
    </source>
</reference>
<proteinExistence type="predicted"/>
<gene>
    <name evidence="1" type="ORF">EYB31_24835</name>
</gene>
<protein>
    <submittedName>
        <fullName evidence="1">Uncharacterized protein</fullName>
    </submittedName>
</protein>
<sequence>MCSNNARWYFRLTGACEGDMYPEYDKGVHGYEYRITERIEEVADWQIAEQRDGHGAEKRKRPLLKSGPDRALFIQRGMILIGGWSPVLIPSPCARVTYRTKKRASRDAGFGLAALRCRLTKALKSPTMTVIPAAR</sequence>